<sequence>MNPHFCRVGKIKAIVNPLVSLKEVEKRIANFVDDVTKVEYSKDWNEAI</sequence>
<protein>
    <submittedName>
        <fullName evidence="1">Uncharacterized protein</fullName>
    </submittedName>
</protein>
<evidence type="ECO:0000313" key="1">
    <source>
        <dbReference type="EMBL" id="MBC3758791.1"/>
    </source>
</evidence>
<accession>A0A923H867</accession>
<dbReference type="EMBL" id="JACNMF010000003">
    <property type="protein sequence ID" value="MBC3758791.1"/>
    <property type="molecule type" value="Genomic_DNA"/>
</dbReference>
<evidence type="ECO:0000313" key="2">
    <source>
        <dbReference type="Proteomes" id="UP000656244"/>
    </source>
</evidence>
<dbReference type="Proteomes" id="UP000656244">
    <property type="component" value="Unassembled WGS sequence"/>
</dbReference>
<organism evidence="1 2">
    <name type="scientific">Hyunsoonleella aquatilis</name>
    <dbReference type="NCBI Taxonomy" id="2762758"/>
    <lineage>
        <taxon>Bacteria</taxon>
        <taxon>Pseudomonadati</taxon>
        <taxon>Bacteroidota</taxon>
        <taxon>Flavobacteriia</taxon>
        <taxon>Flavobacteriales</taxon>
        <taxon>Flavobacteriaceae</taxon>
    </lineage>
</organism>
<dbReference type="RefSeq" id="WP_186562017.1">
    <property type="nucleotide sequence ID" value="NZ_JACNMF010000003.1"/>
</dbReference>
<comment type="caution">
    <text evidence="1">The sequence shown here is derived from an EMBL/GenBank/DDBJ whole genome shotgun (WGS) entry which is preliminary data.</text>
</comment>
<reference evidence="1" key="1">
    <citation type="submission" date="2020-08" db="EMBL/GenBank/DDBJ databases">
        <title>Hyunsoonleella sp. strain SJ7 genome sequencing and assembly.</title>
        <authorList>
            <person name="Kim I."/>
        </authorList>
    </citation>
    <scope>NUCLEOTIDE SEQUENCE</scope>
    <source>
        <strain evidence="1">SJ7</strain>
    </source>
</reference>
<gene>
    <name evidence="1" type="ORF">H7U19_10280</name>
</gene>
<name>A0A923H867_9FLAO</name>
<dbReference type="AlphaFoldDB" id="A0A923H867"/>
<proteinExistence type="predicted"/>
<keyword evidence="2" id="KW-1185">Reference proteome</keyword>